<dbReference type="PROSITE" id="PS50850">
    <property type="entry name" value="MFS"/>
    <property type="match status" value="1"/>
</dbReference>
<dbReference type="InterPro" id="IPR020846">
    <property type="entry name" value="MFS_dom"/>
</dbReference>
<evidence type="ECO:0000256" key="6">
    <source>
        <dbReference type="ARBA" id="ARBA00023136"/>
    </source>
</evidence>
<feature type="domain" description="Major facilitator superfamily (MFS) profile" evidence="8">
    <location>
        <begin position="21"/>
        <end position="401"/>
    </location>
</feature>
<comment type="caution">
    <text evidence="9">The sequence shown here is derived from an EMBL/GenBank/DDBJ whole genome shotgun (WGS) entry which is preliminary data.</text>
</comment>
<sequence>MSSPTPTSVASTRESPESRRALLVSTIAFTACFYAWSLLGPLGPDLQDHLALSDLELSMAVALPVVLGSLMRIPMGILSDRHGARLIFALLLAWTIAPLLALAAWHSSLGVLLVLGFLLGFAGSSFAVGVPFVSRWYGAQRQGFALGVYGAGMGGTVLAGLTAPAISDVWGLSAPFLVAAGLVAVALAVWLATARDAPRASAGASPPARRSIVAVYRAEPRALALTLFYFVAFGGFVSMFLYLPKLLTGVHELSKTDAGARAAGFAALAVVARPLGGWLADRVGAERVLRWSFAGTACLALVLAAGYTRMLPLTIACLTLAVALGLGTGAVFKLVGIWFPAEVGGVTGVVSAAGGLGGFFPPLLMGVVNGATGGYALGFALLAGIAATALVVLRRSRTPRPSAAETAGG</sequence>
<proteinExistence type="inferred from homology"/>
<keyword evidence="10" id="KW-1185">Reference proteome</keyword>
<evidence type="ECO:0000256" key="5">
    <source>
        <dbReference type="ARBA" id="ARBA00023063"/>
    </source>
</evidence>
<feature type="transmembrane region" description="Helical" evidence="7">
    <location>
        <begin position="288"/>
        <end position="307"/>
    </location>
</feature>
<evidence type="ECO:0000259" key="8">
    <source>
        <dbReference type="PROSITE" id="PS50850"/>
    </source>
</evidence>
<feature type="transmembrane region" description="Helical" evidence="7">
    <location>
        <begin position="111"/>
        <end position="132"/>
    </location>
</feature>
<dbReference type="PATRIC" id="fig|1097667.3.peg.556"/>
<dbReference type="Pfam" id="PF07690">
    <property type="entry name" value="MFS_1"/>
    <property type="match status" value="1"/>
</dbReference>
<accession>H0E197</accession>
<feature type="transmembrane region" description="Helical" evidence="7">
    <location>
        <begin position="313"/>
        <end position="339"/>
    </location>
</feature>
<dbReference type="SUPFAM" id="SSF103473">
    <property type="entry name" value="MFS general substrate transporter"/>
    <property type="match status" value="1"/>
</dbReference>
<feature type="transmembrane region" description="Helical" evidence="7">
    <location>
        <begin position="59"/>
        <end position="79"/>
    </location>
</feature>
<protein>
    <submittedName>
        <fullName evidence="9">Nitrate/nitrite transporter</fullName>
    </submittedName>
</protein>
<feature type="transmembrane region" description="Helical" evidence="7">
    <location>
        <begin position="374"/>
        <end position="393"/>
    </location>
</feature>
<comment type="similarity">
    <text evidence="2">Belongs to the major facilitator superfamily. Nitrate/nitrite porter (TC 2.A.1.8) family.</text>
</comment>
<keyword evidence="5" id="KW-0534">Nitrate assimilation</keyword>
<reference evidence="9 10" key="1">
    <citation type="journal article" date="2013" name="Biodegradation">
        <title>Quantitative proteomic analysis of ibuprofen-degrading Patulibacter sp. strain I11.</title>
        <authorList>
            <person name="Almeida B."/>
            <person name="Kjeldal H."/>
            <person name="Lolas I."/>
            <person name="Knudsen A.D."/>
            <person name="Carvalho G."/>
            <person name="Nielsen K.L."/>
            <person name="Barreto Crespo M.T."/>
            <person name="Stensballe A."/>
            <person name="Nielsen J.L."/>
        </authorList>
    </citation>
    <scope>NUCLEOTIDE SEQUENCE [LARGE SCALE GENOMIC DNA]</scope>
    <source>
        <strain evidence="9 10">I11</strain>
    </source>
</reference>
<feature type="transmembrane region" description="Helical" evidence="7">
    <location>
        <begin position="144"/>
        <end position="166"/>
    </location>
</feature>
<dbReference type="GO" id="GO:0005886">
    <property type="term" value="C:plasma membrane"/>
    <property type="evidence" value="ECO:0007669"/>
    <property type="project" value="UniProtKB-SubCell"/>
</dbReference>
<dbReference type="Gene3D" id="1.20.1250.20">
    <property type="entry name" value="MFS general substrate transporter like domains"/>
    <property type="match status" value="2"/>
</dbReference>
<dbReference type="GO" id="GO:0015112">
    <property type="term" value="F:nitrate transmembrane transporter activity"/>
    <property type="evidence" value="ECO:0007669"/>
    <property type="project" value="InterPro"/>
</dbReference>
<dbReference type="InterPro" id="IPR011701">
    <property type="entry name" value="MFS"/>
</dbReference>
<evidence type="ECO:0000256" key="1">
    <source>
        <dbReference type="ARBA" id="ARBA00004651"/>
    </source>
</evidence>
<dbReference type="AlphaFoldDB" id="H0E197"/>
<feature type="transmembrane region" description="Helical" evidence="7">
    <location>
        <begin position="86"/>
        <end position="105"/>
    </location>
</feature>
<evidence type="ECO:0000313" key="9">
    <source>
        <dbReference type="EMBL" id="EHN12536.1"/>
    </source>
</evidence>
<dbReference type="GO" id="GO:0042128">
    <property type="term" value="P:nitrate assimilation"/>
    <property type="evidence" value="ECO:0007669"/>
    <property type="project" value="UniProtKB-KW"/>
</dbReference>
<feature type="transmembrane region" description="Helical" evidence="7">
    <location>
        <begin position="222"/>
        <end position="243"/>
    </location>
</feature>
<evidence type="ECO:0000256" key="2">
    <source>
        <dbReference type="ARBA" id="ARBA00008432"/>
    </source>
</evidence>
<dbReference type="InterPro" id="IPR036259">
    <property type="entry name" value="MFS_trans_sf"/>
</dbReference>
<evidence type="ECO:0000256" key="3">
    <source>
        <dbReference type="ARBA" id="ARBA00022692"/>
    </source>
</evidence>
<feature type="transmembrane region" description="Helical" evidence="7">
    <location>
        <begin position="172"/>
        <end position="192"/>
    </location>
</feature>
<name>H0E197_9ACTN</name>
<feature type="transmembrane region" description="Helical" evidence="7">
    <location>
        <begin position="258"/>
        <end position="276"/>
    </location>
</feature>
<comment type="subcellular location">
    <subcellularLocation>
        <location evidence="1">Cell membrane</location>
        <topology evidence="1">Multi-pass membrane protein</topology>
    </subcellularLocation>
</comment>
<feature type="transmembrane region" description="Helical" evidence="7">
    <location>
        <begin position="21"/>
        <end position="39"/>
    </location>
</feature>
<keyword evidence="4 7" id="KW-1133">Transmembrane helix</keyword>
<evidence type="ECO:0000256" key="7">
    <source>
        <dbReference type="SAM" id="Phobius"/>
    </source>
</evidence>
<evidence type="ECO:0000256" key="4">
    <source>
        <dbReference type="ARBA" id="ARBA00022989"/>
    </source>
</evidence>
<dbReference type="PANTHER" id="PTHR23515">
    <property type="entry name" value="HIGH-AFFINITY NITRATE TRANSPORTER 2.3"/>
    <property type="match status" value="1"/>
</dbReference>
<dbReference type="Proteomes" id="UP000005143">
    <property type="component" value="Unassembled WGS sequence"/>
</dbReference>
<dbReference type="EMBL" id="AGUD01000019">
    <property type="protein sequence ID" value="EHN12536.1"/>
    <property type="molecule type" value="Genomic_DNA"/>
</dbReference>
<gene>
    <name evidence="9" type="ORF">PAI11_05590</name>
</gene>
<keyword evidence="6 7" id="KW-0472">Membrane</keyword>
<keyword evidence="3 7" id="KW-0812">Transmembrane</keyword>
<dbReference type="InterPro" id="IPR044772">
    <property type="entry name" value="NO3_transporter"/>
</dbReference>
<dbReference type="RefSeq" id="WP_007570640.1">
    <property type="nucleotide sequence ID" value="NZ_AGUD01000019.1"/>
</dbReference>
<organism evidence="9 10">
    <name type="scientific">Patulibacter medicamentivorans</name>
    <dbReference type="NCBI Taxonomy" id="1097667"/>
    <lineage>
        <taxon>Bacteria</taxon>
        <taxon>Bacillati</taxon>
        <taxon>Actinomycetota</taxon>
        <taxon>Thermoleophilia</taxon>
        <taxon>Solirubrobacterales</taxon>
        <taxon>Patulibacteraceae</taxon>
        <taxon>Patulibacter</taxon>
    </lineage>
</organism>
<evidence type="ECO:0000313" key="10">
    <source>
        <dbReference type="Proteomes" id="UP000005143"/>
    </source>
</evidence>